<evidence type="ECO:0000256" key="1">
    <source>
        <dbReference type="ARBA" id="ARBA00023015"/>
    </source>
</evidence>
<sequence length="230" mass="25459">MKKAPWDLDGALRVLQAHGWYSERSKETQKKLAGIARLRTFDTRQPIYLTGQVPNGVFGLVDGSIKIAFPRNDGEDYIAHHAGSGFWAGDLAFFASAPRLVSIHAAEPTTMVQLQPQGIKRLLREDPRLHTDFYVLTYENFRTALDIIANLAIVSVDKRVADRLLLEAAAHPKADGWIQISQPELAQLLAVSLPTLRRTIGRLANAGLVEQGYGRVKLIDPKGLRKLTGC</sequence>
<protein>
    <recommendedName>
        <fullName evidence="4">Cyclic nucleotide-binding domain-containing protein</fullName>
    </recommendedName>
</protein>
<dbReference type="InterPro" id="IPR000595">
    <property type="entry name" value="cNMP-bd_dom"/>
</dbReference>
<evidence type="ECO:0000313" key="6">
    <source>
        <dbReference type="Proteomes" id="UP000094501"/>
    </source>
</evidence>
<dbReference type="AlphaFoldDB" id="A0A1E3W898"/>
<dbReference type="InterPro" id="IPR036390">
    <property type="entry name" value="WH_DNA-bd_sf"/>
</dbReference>
<keyword evidence="2" id="KW-0238">DNA-binding</keyword>
<dbReference type="STRING" id="1774968.AUC68_00180"/>
<proteinExistence type="predicted"/>
<dbReference type="SMART" id="SM00100">
    <property type="entry name" value="cNMP"/>
    <property type="match status" value="1"/>
</dbReference>
<dbReference type="OrthoDB" id="9807547at2"/>
<evidence type="ECO:0000256" key="2">
    <source>
        <dbReference type="ARBA" id="ARBA00023125"/>
    </source>
</evidence>
<dbReference type="GO" id="GO:0006355">
    <property type="term" value="P:regulation of DNA-templated transcription"/>
    <property type="evidence" value="ECO:0007669"/>
    <property type="project" value="InterPro"/>
</dbReference>
<feature type="domain" description="Cyclic nucleotide-binding" evidence="4">
    <location>
        <begin position="20"/>
        <end position="123"/>
    </location>
</feature>
<dbReference type="Proteomes" id="UP000094501">
    <property type="component" value="Unassembled WGS sequence"/>
</dbReference>
<dbReference type="EMBL" id="LPWG01000001">
    <property type="protein sequence ID" value="ODS01327.1"/>
    <property type="molecule type" value="Genomic_DNA"/>
</dbReference>
<dbReference type="GO" id="GO:0003677">
    <property type="term" value="F:DNA binding"/>
    <property type="evidence" value="ECO:0007669"/>
    <property type="project" value="UniProtKB-KW"/>
</dbReference>
<dbReference type="SMART" id="SM00419">
    <property type="entry name" value="HTH_CRP"/>
    <property type="match status" value="1"/>
</dbReference>
<dbReference type="Gene3D" id="1.10.10.10">
    <property type="entry name" value="Winged helix-like DNA-binding domain superfamily/Winged helix DNA-binding domain"/>
    <property type="match status" value="1"/>
</dbReference>
<dbReference type="RefSeq" id="WP_069435803.1">
    <property type="nucleotide sequence ID" value="NZ_LPWG01000001.1"/>
</dbReference>
<keyword evidence="1" id="KW-0805">Transcription regulation</keyword>
<evidence type="ECO:0000259" key="4">
    <source>
        <dbReference type="PROSITE" id="PS50042"/>
    </source>
</evidence>
<evidence type="ECO:0000256" key="3">
    <source>
        <dbReference type="ARBA" id="ARBA00023163"/>
    </source>
</evidence>
<dbReference type="InterPro" id="IPR036388">
    <property type="entry name" value="WH-like_DNA-bd_sf"/>
</dbReference>
<dbReference type="InterPro" id="IPR012318">
    <property type="entry name" value="HTH_CRP"/>
</dbReference>
<comment type="caution">
    <text evidence="5">The sequence shown here is derived from an EMBL/GenBank/DDBJ whole genome shotgun (WGS) entry which is preliminary data.</text>
</comment>
<reference evidence="5 6" key="1">
    <citation type="journal article" date="2016" name="Environ. Microbiol.">
        <title>New Methyloceanibacter diversity from North Sea sediments includes methanotroph containing solely the soluble methane monooxygenase.</title>
        <authorList>
            <person name="Vekeman B."/>
            <person name="Kerckhof F.M."/>
            <person name="Cremers G."/>
            <person name="de Vos P."/>
            <person name="Vandamme P."/>
            <person name="Boon N."/>
            <person name="Op den Camp H.J."/>
            <person name="Heylen K."/>
        </authorList>
    </citation>
    <scope>NUCLEOTIDE SEQUENCE [LARGE SCALE GENOMIC DNA]</scope>
    <source>
        <strain evidence="5 6">R-67174</strain>
    </source>
</reference>
<gene>
    <name evidence="5" type="ORF">AUC68_00180</name>
</gene>
<dbReference type="Gene3D" id="2.60.120.10">
    <property type="entry name" value="Jelly Rolls"/>
    <property type="match status" value="1"/>
</dbReference>
<name>A0A1E3W898_9HYPH</name>
<keyword evidence="6" id="KW-1185">Reference proteome</keyword>
<keyword evidence="3" id="KW-0804">Transcription</keyword>
<dbReference type="PROSITE" id="PS50042">
    <property type="entry name" value="CNMP_BINDING_3"/>
    <property type="match status" value="1"/>
</dbReference>
<dbReference type="CDD" id="cd00038">
    <property type="entry name" value="CAP_ED"/>
    <property type="match status" value="1"/>
</dbReference>
<dbReference type="SUPFAM" id="SSF51206">
    <property type="entry name" value="cAMP-binding domain-like"/>
    <property type="match status" value="1"/>
</dbReference>
<evidence type="ECO:0000313" key="5">
    <source>
        <dbReference type="EMBL" id="ODS01327.1"/>
    </source>
</evidence>
<dbReference type="Pfam" id="PF13545">
    <property type="entry name" value="HTH_Crp_2"/>
    <property type="match status" value="1"/>
</dbReference>
<dbReference type="SUPFAM" id="SSF46785">
    <property type="entry name" value="Winged helix' DNA-binding domain"/>
    <property type="match status" value="1"/>
</dbReference>
<accession>A0A1E3W898</accession>
<dbReference type="Pfam" id="PF00027">
    <property type="entry name" value="cNMP_binding"/>
    <property type="match status" value="1"/>
</dbReference>
<organism evidence="5 6">
    <name type="scientific">Methyloceanibacter methanicus</name>
    <dbReference type="NCBI Taxonomy" id="1774968"/>
    <lineage>
        <taxon>Bacteria</taxon>
        <taxon>Pseudomonadati</taxon>
        <taxon>Pseudomonadota</taxon>
        <taxon>Alphaproteobacteria</taxon>
        <taxon>Hyphomicrobiales</taxon>
        <taxon>Hyphomicrobiaceae</taxon>
        <taxon>Methyloceanibacter</taxon>
    </lineage>
</organism>
<dbReference type="InterPro" id="IPR018490">
    <property type="entry name" value="cNMP-bd_dom_sf"/>
</dbReference>
<dbReference type="InterPro" id="IPR014710">
    <property type="entry name" value="RmlC-like_jellyroll"/>
</dbReference>